<dbReference type="EMBL" id="CP159218">
    <property type="protein sequence ID" value="XCG62345.1"/>
    <property type="molecule type" value="Genomic_DNA"/>
</dbReference>
<name>A0AAU8DLH4_9ACTN</name>
<dbReference type="SUPFAM" id="SSF52540">
    <property type="entry name" value="P-loop containing nucleoside triphosphate hydrolases"/>
    <property type="match status" value="1"/>
</dbReference>
<dbReference type="Pfam" id="PF12307">
    <property type="entry name" value="DUF3631"/>
    <property type="match status" value="1"/>
</dbReference>
<evidence type="ECO:0000256" key="1">
    <source>
        <dbReference type="SAM" id="MobiDB-lite"/>
    </source>
</evidence>
<reference evidence="3" key="1">
    <citation type="submission" date="2024-05" db="EMBL/GenBank/DDBJ databases">
        <authorList>
            <person name="Cai S.Y."/>
            <person name="Jin L.M."/>
            <person name="Li H.R."/>
        </authorList>
    </citation>
    <scope>NUCLEOTIDE SEQUENCE</scope>
    <source>
        <strain evidence="3">A5-74</strain>
    </source>
</reference>
<feature type="compositionally biased region" description="Low complexity" evidence="1">
    <location>
        <begin position="382"/>
        <end position="393"/>
    </location>
</feature>
<proteinExistence type="predicted"/>
<accession>A0AAU8DLH4</accession>
<feature type="region of interest" description="Disordered" evidence="1">
    <location>
        <begin position="378"/>
        <end position="402"/>
    </location>
</feature>
<dbReference type="InterPro" id="IPR027417">
    <property type="entry name" value="P-loop_NTPase"/>
</dbReference>
<organism evidence="3">
    <name type="scientific">Nakamurella sp. A5-74</name>
    <dbReference type="NCBI Taxonomy" id="3158264"/>
    <lineage>
        <taxon>Bacteria</taxon>
        <taxon>Bacillati</taxon>
        <taxon>Actinomycetota</taxon>
        <taxon>Actinomycetes</taxon>
        <taxon>Nakamurellales</taxon>
        <taxon>Nakamurellaceae</taxon>
        <taxon>Nakamurella</taxon>
    </lineage>
</organism>
<dbReference type="RefSeq" id="WP_353647960.1">
    <property type="nucleotide sequence ID" value="NZ_CP159218.1"/>
</dbReference>
<feature type="domain" description="DUF3631" evidence="2">
    <location>
        <begin position="206"/>
        <end position="373"/>
    </location>
</feature>
<evidence type="ECO:0000313" key="3">
    <source>
        <dbReference type="EMBL" id="XCG62345.1"/>
    </source>
</evidence>
<protein>
    <submittedName>
        <fullName evidence="3">DUF3631 domain-containing protein</fullName>
    </submittedName>
</protein>
<gene>
    <name evidence="3" type="ORF">ABLG96_13890</name>
</gene>
<dbReference type="AlphaFoldDB" id="A0AAU8DLH4"/>
<dbReference type="InterPro" id="IPR022081">
    <property type="entry name" value="DUF3631"/>
</dbReference>
<evidence type="ECO:0000259" key="2">
    <source>
        <dbReference type="Pfam" id="PF12307"/>
    </source>
</evidence>
<sequence length="486" mass="52709">MPDYDKAFTAAAPARDDRGDVLLEQIREWLARFIITVSDADHDLLALWAVHTWVAEETYTTPRLQLDSPMPGSGKTTTLEHLRRLCKHPVQMAAISSSALLARLLENGVRTLLIDEADRTLSKDNPLTGDVLAILNSGYKRGASRPVLVPVKGGGWEAQEMPTYAPVAIAGNNPDLPDDTRSRIVRVLLLPDLDGNAEDSDWELIEDQATALAAAIEQWADEIRTDLATCRPALPTGITGRFREKWSPLRRVAELAGGRWPAAVDRMAVHDRDQWDQDKEDGMIREKPAVLLLKHLADVWPAGETFAPTADLLARLEHTHPAAWGSDGPFGKAITAQRMGRMLVSSYKVNSSRQDATGPRGYTLGSLVPVWSRMQIRPPEVTGTTGSSGPTGSATKPVQPVEPELPVRSATPVEPATRIDSAICTVCEQPAGFALIGSARGPACRKCLPGIRAGTTCFDCGNPREVLTDGRCNPCHGRAIRGETVA</sequence>